<dbReference type="AlphaFoldDB" id="A0A9D4T0D5"/>
<comment type="caution">
    <text evidence="1">The sequence shown here is derived from an EMBL/GenBank/DDBJ whole genome shotgun (WGS) entry which is preliminary data.</text>
</comment>
<dbReference type="Proteomes" id="UP000821837">
    <property type="component" value="Chromosome 3"/>
</dbReference>
<protein>
    <submittedName>
        <fullName evidence="1">Uncharacterized protein</fullName>
    </submittedName>
</protein>
<organism evidence="1 2">
    <name type="scientific">Rhipicephalus sanguineus</name>
    <name type="common">Brown dog tick</name>
    <name type="synonym">Ixodes sanguineus</name>
    <dbReference type="NCBI Taxonomy" id="34632"/>
    <lineage>
        <taxon>Eukaryota</taxon>
        <taxon>Metazoa</taxon>
        <taxon>Ecdysozoa</taxon>
        <taxon>Arthropoda</taxon>
        <taxon>Chelicerata</taxon>
        <taxon>Arachnida</taxon>
        <taxon>Acari</taxon>
        <taxon>Parasitiformes</taxon>
        <taxon>Ixodida</taxon>
        <taxon>Ixodoidea</taxon>
        <taxon>Ixodidae</taxon>
        <taxon>Rhipicephalinae</taxon>
        <taxon>Rhipicephalus</taxon>
        <taxon>Rhipicephalus</taxon>
    </lineage>
</organism>
<keyword evidence="2" id="KW-1185">Reference proteome</keyword>
<dbReference type="VEuPathDB" id="VectorBase:RSAN_055797"/>
<reference evidence="1" key="1">
    <citation type="journal article" date="2020" name="Cell">
        <title>Large-Scale Comparative Analyses of Tick Genomes Elucidate Their Genetic Diversity and Vector Capacities.</title>
        <authorList>
            <consortium name="Tick Genome and Microbiome Consortium (TIGMIC)"/>
            <person name="Jia N."/>
            <person name="Wang J."/>
            <person name="Shi W."/>
            <person name="Du L."/>
            <person name="Sun Y."/>
            <person name="Zhan W."/>
            <person name="Jiang J.F."/>
            <person name="Wang Q."/>
            <person name="Zhang B."/>
            <person name="Ji P."/>
            <person name="Bell-Sakyi L."/>
            <person name="Cui X.M."/>
            <person name="Yuan T.T."/>
            <person name="Jiang B.G."/>
            <person name="Yang W.F."/>
            <person name="Lam T.T."/>
            <person name="Chang Q.C."/>
            <person name="Ding S.J."/>
            <person name="Wang X.J."/>
            <person name="Zhu J.G."/>
            <person name="Ruan X.D."/>
            <person name="Zhao L."/>
            <person name="Wei J.T."/>
            <person name="Ye R.Z."/>
            <person name="Que T.C."/>
            <person name="Du C.H."/>
            <person name="Zhou Y.H."/>
            <person name="Cheng J.X."/>
            <person name="Dai P.F."/>
            <person name="Guo W.B."/>
            <person name="Han X.H."/>
            <person name="Huang E.J."/>
            <person name="Li L.F."/>
            <person name="Wei W."/>
            <person name="Gao Y.C."/>
            <person name="Liu J.Z."/>
            <person name="Shao H.Z."/>
            <person name="Wang X."/>
            <person name="Wang C.C."/>
            <person name="Yang T.C."/>
            <person name="Huo Q.B."/>
            <person name="Li W."/>
            <person name="Chen H.Y."/>
            <person name="Chen S.E."/>
            <person name="Zhou L.G."/>
            <person name="Ni X.B."/>
            <person name="Tian J.H."/>
            <person name="Sheng Y."/>
            <person name="Liu T."/>
            <person name="Pan Y.S."/>
            <person name="Xia L.Y."/>
            <person name="Li J."/>
            <person name="Zhao F."/>
            <person name="Cao W.C."/>
        </authorList>
    </citation>
    <scope>NUCLEOTIDE SEQUENCE</scope>
    <source>
        <strain evidence="1">Rsan-2018</strain>
    </source>
</reference>
<gene>
    <name evidence="1" type="ORF">HPB52_022443</name>
</gene>
<dbReference type="EMBL" id="JABSTV010001249">
    <property type="protein sequence ID" value="KAH7963705.1"/>
    <property type="molecule type" value="Genomic_DNA"/>
</dbReference>
<proteinExistence type="predicted"/>
<accession>A0A9D4T0D5</accession>
<evidence type="ECO:0000313" key="1">
    <source>
        <dbReference type="EMBL" id="KAH7963705.1"/>
    </source>
</evidence>
<name>A0A9D4T0D5_RHISA</name>
<reference evidence="1" key="2">
    <citation type="submission" date="2021-09" db="EMBL/GenBank/DDBJ databases">
        <authorList>
            <person name="Jia N."/>
            <person name="Wang J."/>
            <person name="Shi W."/>
            <person name="Du L."/>
            <person name="Sun Y."/>
            <person name="Zhan W."/>
            <person name="Jiang J."/>
            <person name="Wang Q."/>
            <person name="Zhang B."/>
            <person name="Ji P."/>
            <person name="Sakyi L.B."/>
            <person name="Cui X."/>
            <person name="Yuan T."/>
            <person name="Jiang B."/>
            <person name="Yang W."/>
            <person name="Lam T.T.-Y."/>
            <person name="Chang Q."/>
            <person name="Ding S."/>
            <person name="Wang X."/>
            <person name="Zhu J."/>
            <person name="Ruan X."/>
            <person name="Zhao L."/>
            <person name="Wei J."/>
            <person name="Que T."/>
            <person name="Du C."/>
            <person name="Cheng J."/>
            <person name="Dai P."/>
            <person name="Han X."/>
            <person name="Huang E."/>
            <person name="Gao Y."/>
            <person name="Liu J."/>
            <person name="Shao H."/>
            <person name="Ye R."/>
            <person name="Li L."/>
            <person name="Wei W."/>
            <person name="Wang X."/>
            <person name="Wang C."/>
            <person name="Huo Q."/>
            <person name="Li W."/>
            <person name="Guo W."/>
            <person name="Chen H."/>
            <person name="Chen S."/>
            <person name="Zhou L."/>
            <person name="Zhou L."/>
            <person name="Ni X."/>
            <person name="Tian J."/>
            <person name="Zhou Y."/>
            <person name="Sheng Y."/>
            <person name="Liu T."/>
            <person name="Pan Y."/>
            <person name="Xia L."/>
            <person name="Li J."/>
            <person name="Zhao F."/>
            <person name="Cao W."/>
        </authorList>
    </citation>
    <scope>NUCLEOTIDE SEQUENCE</scope>
    <source>
        <strain evidence="1">Rsan-2018</strain>
        <tissue evidence="1">Larvae</tissue>
    </source>
</reference>
<evidence type="ECO:0000313" key="2">
    <source>
        <dbReference type="Proteomes" id="UP000821837"/>
    </source>
</evidence>
<sequence length="188" mass="21026">MHEHGAFVTPIAPSATPARDPLRLLKANIDPMTHDIRDLTLQHTRYGLTVFAHSRDTLTNMRQAIADNAITCAALSIRIPDKRNPHLRFWGVDPDISTDEFIDRVRERNPQLQLDPQKCKVRASFRERSGTSAVIVEVDPDAFARIMSQQRISSASVTLQSIVRSPDALASKQRVTLPGPPVRCCLIE</sequence>